<dbReference type="CDD" id="cd00293">
    <property type="entry name" value="USP-like"/>
    <property type="match status" value="1"/>
</dbReference>
<dbReference type="PANTHER" id="PTHR46268:SF6">
    <property type="entry name" value="UNIVERSAL STRESS PROTEIN UP12"/>
    <property type="match status" value="1"/>
</dbReference>
<dbReference type="Gene3D" id="3.40.50.620">
    <property type="entry name" value="HUPs"/>
    <property type="match status" value="1"/>
</dbReference>
<comment type="caution">
    <text evidence="3">The sequence shown here is derived from an EMBL/GenBank/DDBJ whole genome shotgun (WGS) entry which is preliminary data.</text>
</comment>
<accession>A0ABP9TMZ4</accession>
<proteinExistence type="inferred from homology"/>
<evidence type="ECO:0000256" key="1">
    <source>
        <dbReference type="ARBA" id="ARBA00008791"/>
    </source>
</evidence>
<dbReference type="PANTHER" id="PTHR46268">
    <property type="entry name" value="STRESS RESPONSE PROTEIN NHAX"/>
    <property type="match status" value="1"/>
</dbReference>
<evidence type="ECO:0000259" key="2">
    <source>
        <dbReference type="Pfam" id="PF00582"/>
    </source>
</evidence>
<comment type="similarity">
    <text evidence="1">Belongs to the universal stress protein A family.</text>
</comment>
<dbReference type="InterPro" id="IPR014729">
    <property type="entry name" value="Rossmann-like_a/b/a_fold"/>
</dbReference>
<dbReference type="PRINTS" id="PR01438">
    <property type="entry name" value="UNVRSLSTRESS"/>
</dbReference>
<feature type="domain" description="UspA" evidence="2">
    <location>
        <begin position="1"/>
        <end position="140"/>
    </location>
</feature>
<dbReference type="Proteomes" id="UP001501257">
    <property type="component" value="Unassembled WGS sequence"/>
</dbReference>
<dbReference type="RefSeq" id="WP_210102271.1">
    <property type="nucleotide sequence ID" value="NZ_BAABLK010000029.1"/>
</dbReference>
<dbReference type="InterPro" id="IPR006016">
    <property type="entry name" value="UspA"/>
</dbReference>
<gene>
    <name evidence="3" type="ORF">GCM10025778_20680</name>
</gene>
<dbReference type="InterPro" id="IPR006015">
    <property type="entry name" value="Universal_stress_UspA"/>
</dbReference>
<dbReference type="Pfam" id="PF00582">
    <property type="entry name" value="Usp"/>
    <property type="match status" value="1"/>
</dbReference>
<protein>
    <submittedName>
        <fullName evidence="3">Universal stress protein</fullName>
    </submittedName>
</protein>
<reference evidence="4" key="1">
    <citation type="journal article" date="2019" name="Int. J. Syst. Evol. Microbiol.">
        <title>The Global Catalogue of Microorganisms (GCM) 10K type strain sequencing project: providing services to taxonomists for standard genome sequencing and annotation.</title>
        <authorList>
            <consortium name="The Broad Institute Genomics Platform"/>
            <consortium name="The Broad Institute Genome Sequencing Center for Infectious Disease"/>
            <person name="Wu L."/>
            <person name="Ma J."/>
        </authorList>
    </citation>
    <scope>NUCLEOTIDE SEQUENCE [LARGE SCALE GENOMIC DNA]</scope>
    <source>
        <strain evidence="4">JCM 18952</strain>
    </source>
</reference>
<dbReference type="SUPFAM" id="SSF52402">
    <property type="entry name" value="Adenine nucleotide alpha hydrolases-like"/>
    <property type="match status" value="1"/>
</dbReference>
<dbReference type="EMBL" id="BAABLK010000029">
    <property type="protein sequence ID" value="GAA5227535.1"/>
    <property type="molecule type" value="Genomic_DNA"/>
</dbReference>
<name>A0ABP9TMZ4_9MICC</name>
<evidence type="ECO:0000313" key="4">
    <source>
        <dbReference type="Proteomes" id="UP001501257"/>
    </source>
</evidence>
<organism evidence="3 4">
    <name type="scientific">Paeniglutamicibacter antarcticus</name>
    <dbReference type="NCBI Taxonomy" id="494023"/>
    <lineage>
        <taxon>Bacteria</taxon>
        <taxon>Bacillati</taxon>
        <taxon>Actinomycetota</taxon>
        <taxon>Actinomycetes</taxon>
        <taxon>Micrococcales</taxon>
        <taxon>Micrococcaceae</taxon>
        <taxon>Paeniglutamicibacter</taxon>
    </lineage>
</organism>
<sequence>MAEIIIVGVDGSETAQRAAERAARLASDMDGELVVVTAHTSDNTEVVKIGTDTWILDDAEQAGKVAEQCATGLRIAVPNAKITATAAHGKPQEVLVSEAERLKATLIVVGNVGMKGLGRVLGSVATSVAHAAPCDVYIVKTVKKGAK</sequence>
<evidence type="ECO:0000313" key="3">
    <source>
        <dbReference type="EMBL" id="GAA5227535.1"/>
    </source>
</evidence>
<keyword evidence="4" id="KW-1185">Reference proteome</keyword>